<dbReference type="FunFam" id="1.10.630.10:FF:000026">
    <property type="entry name" value="Cytochrome P450 82C4"/>
    <property type="match status" value="1"/>
</dbReference>
<evidence type="ECO:0000313" key="13">
    <source>
        <dbReference type="EMBL" id="CAH9118850.1"/>
    </source>
</evidence>
<gene>
    <name evidence="13" type="ORF">CEURO_LOCUS22108</name>
</gene>
<dbReference type="PRINTS" id="PR00463">
    <property type="entry name" value="EP450I"/>
</dbReference>
<organism evidence="13 14">
    <name type="scientific">Cuscuta europaea</name>
    <name type="common">European dodder</name>
    <dbReference type="NCBI Taxonomy" id="41803"/>
    <lineage>
        <taxon>Eukaryota</taxon>
        <taxon>Viridiplantae</taxon>
        <taxon>Streptophyta</taxon>
        <taxon>Embryophyta</taxon>
        <taxon>Tracheophyta</taxon>
        <taxon>Spermatophyta</taxon>
        <taxon>Magnoliopsida</taxon>
        <taxon>eudicotyledons</taxon>
        <taxon>Gunneridae</taxon>
        <taxon>Pentapetalae</taxon>
        <taxon>asterids</taxon>
        <taxon>lamiids</taxon>
        <taxon>Solanales</taxon>
        <taxon>Convolvulaceae</taxon>
        <taxon>Cuscuteae</taxon>
        <taxon>Cuscuta</taxon>
        <taxon>Cuscuta subgen. Cuscuta</taxon>
    </lineage>
</organism>
<evidence type="ECO:0000256" key="1">
    <source>
        <dbReference type="ARBA" id="ARBA00001971"/>
    </source>
</evidence>
<comment type="subcellular location">
    <subcellularLocation>
        <location evidence="2">Membrane</location>
    </subcellularLocation>
</comment>
<evidence type="ECO:0000313" key="14">
    <source>
        <dbReference type="Proteomes" id="UP001152484"/>
    </source>
</evidence>
<feature type="binding site" description="axial binding residue" evidence="11">
    <location>
        <position position="487"/>
    </location>
    <ligand>
        <name>heme</name>
        <dbReference type="ChEBI" id="CHEBI:30413"/>
    </ligand>
    <ligandPart>
        <name>Fe</name>
        <dbReference type="ChEBI" id="CHEBI:18248"/>
    </ligandPart>
</feature>
<dbReference type="InterPro" id="IPR050651">
    <property type="entry name" value="Plant_Cytochrome_P450_Monoox"/>
</dbReference>
<dbReference type="GO" id="GO:0020037">
    <property type="term" value="F:heme binding"/>
    <property type="evidence" value="ECO:0007669"/>
    <property type="project" value="InterPro"/>
</dbReference>
<dbReference type="InterPro" id="IPR036396">
    <property type="entry name" value="Cyt_P450_sf"/>
</dbReference>
<evidence type="ECO:0000256" key="12">
    <source>
        <dbReference type="SAM" id="Phobius"/>
    </source>
</evidence>
<evidence type="ECO:0000256" key="10">
    <source>
        <dbReference type="ARBA" id="ARBA00023136"/>
    </source>
</evidence>
<dbReference type="PANTHER" id="PTHR47947:SF26">
    <property type="entry name" value="CYTOCHROME P450"/>
    <property type="match status" value="1"/>
</dbReference>
<feature type="transmembrane region" description="Helical" evidence="12">
    <location>
        <begin position="6"/>
        <end position="32"/>
    </location>
</feature>
<accession>A0A9P1A0A0</accession>
<evidence type="ECO:0008006" key="15">
    <source>
        <dbReference type="Google" id="ProtNLM"/>
    </source>
</evidence>
<dbReference type="InterPro" id="IPR001128">
    <property type="entry name" value="Cyt_P450"/>
</dbReference>
<reference evidence="13" key="1">
    <citation type="submission" date="2022-07" db="EMBL/GenBank/DDBJ databases">
        <authorList>
            <person name="Macas J."/>
            <person name="Novak P."/>
            <person name="Neumann P."/>
        </authorList>
    </citation>
    <scope>NUCLEOTIDE SEQUENCE</scope>
</reference>
<comment type="caution">
    <text evidence="13">The sequence shown here is derived from an EMBL/GenBank/DDBJ whole genome shotgun (WGS) entry which is preliminary data.</text>
</comment>
<evidence type="ECO:0000256" key="7">
    <source>
        <dbReference type="ARBA" id="ARBA00023002"/>
    </source>
</evidence>
<keyword evidence="3 11" id="KW-0349">Heme</keyword>
<dbReference type="PANTHER" id="PTHR47947">
    <property type="entry name" value="CYTOCHROME P450 82C3-RELATED"/>
    <property type="match status" value="1"/>
</dbReference>
<dbReference type="PRINTS" id="PR00385">
    <property type="entry name" value="P450"/>
</dbReference>
<protein>
    <recommendedName>
        <fullName evidence="15">Cytochrome P450</fullName>
    </recommendedName>
</protein>
<keyword evidence="6 12" id="KW-1133">Transmembrane helix</keyword>
<dbReference type="Proteomes" id="UP001152484">
    <property type="component" value="Unassembled WGS sequence"/>
</dbReference>
<evidence type="ECO:0000256" key="4">
    <source>
        <dbReference type="ARBA" id="ARBA00022692"/>
    </source>
</evidence>
<evidence type="ECO:0000256" key="11">
    <source>
        <dbReference type="PIRSR" id="PIRSR602401-1"/>
    </source>
</evidence>
<evidence type="ECO:0000256" key="6">
    <source>
        <dbReference type="ARBA" id="ARBA00022989"/>
    </source>
</evidence>
<keyword evidence="14" id="KW-1185">Reference proteome</keyword>
<evidence type="ECO:0000256" key="9">
    <source>
        <dbReference type="ARBA" id="ARBA00023033"/>
    </source>
</evidence>
<dbReference type="GO" id="GO:0016705">
    <property type="term" value="F:oxidoreductase activity, acting on paired donors, with incorporation or reduction of molecular oxygen"/>
    <property type="evidence" value="ECO:0007669"/>
    <property type="project" value="InterPro"/>
</dbReference>
<dbReference type="AlphaFoldDB" id="A0A9P1A0A0"/>
<keyword evidence="4 12" id="KW-0812">Transmembrane</keyword>
<keyword evidence="5 11" id="KW-0479">Metal-binding</keyword>
<keyword evidence="10 12" id="KW-0472">Membrane</keyword>
<dbReference type="GO" id="GO:0016020">
    <property type="term" value="C:membrane"/>
    <property type="evidence" value="ECO:0007669"/>
    <property type="project" value="UniProtKB-SubCell"/>
</dbReference>
<dbReference type="Pfam" id="PF00067">
    <property type="entry name" value="p450"/>
    <property type="match status" value="1"/>
</dbReference>
<sequence>MDSFNAMPSIPVGACGTTAAAILILSTTLLLCRTLFKKGSRQKLPPPEVGGAWPIIGHLRLLIVDPRPLHLVLGDLADKYGPMFQMRLGAQKVLVVSDSQIAKEIFTVKDRAFGGRPASIAMEVLGYNYAIYIFSPDLAYWRDLRKVVMVELLSTHRLNGLRHFWESGLTSLTEDIYRTWLRETIYSRASQNPGSAFARPENTEEYVKVEMIDLISRHLLDILTRMLFGQPSGEEGSKTGAKLRKFFDLLAVPMVGDAVPWLRWLDIGGHEKAMRETARELDEMVEGWLQQHKMKRQQNQSKGSEEEVKDFMDALITRFESEKDSIQSDCDTDTIVKSTCLAILAGASDTTTITLVWAISLLLNHESCLEKVKAEVDMQVGRERNVNPSDLNNLTYLHAVIKETLRLYPAGPLSLPHEAVEDCTVNGYDVSKGTRLLVNLPKMHRDPNIWKDSIEFRPERFLDEKKDTGVKGNHFELLPFGSGRRVCQGMSLAQQVVGLGMAKLVHGFHLKRVSEEAVDMTECSATLTSMKATPLHVLLSPRLPSHLYQS</sequence>
<proteinExistence type="predicted"/>
<evidence type="ECO:0000256" key="8">
    <source>
        <dbReference type="ARBA" id="ARBA00023004"/>
    </source>
</evidence>
<evidence type="ECO:0000256" key="3">
    <source>
        <dbReference type="ARBA" id="ARBA00022617"/>
    </source>
</evidence>
<dbReference type="GO" id="GO:0004497">
    <property type="term" value="F:monooxygenase activity"/>
    <property type="evidence" value="ECO:0007669"/>
    <property type="project" value="UniProtKB-KW"/>
</dbReference>
<dbReference type="OrthoDB" id="1280813at2759"/>
<dbReference type="EMBL" id="CAMAPE010000077">
    <property type="protein sequence ID" value="CAH9118850.1"/>
    <property type="molecule type" value="Genomic_DNA"/>
</dbReference>
<dbReference type="Gene3D" id="1.10.630.10">
    <property type="entry name" value="Cytochrome P450"/>
    <property type="match status" value="1"/>
</dbReference>
<keyword evidence="8 11" id="KW-0408">Iron</keyword>
<evidence type="ECO:0000256" key="5">
    <source>
        <dbReference type="ARBA" id="ARBA00022723"/>
    </source>
</evidence>
<evidence type="ECO:0000256" key="2">
    <source>
        <dbReference type="ARBA" id="ARBA00004370"/>
    </source>
</evidence>
<dbReference type="SUPFAM" id="SSF48264">
    <property type="entry name" value="Cytochrome P450"/>
    <property type="match status" value="1"/>
</dbReference>
<keyword evidence="9" id="KW-0503">Monooxygenase</keyword>
<keyword evidence="7" id="KW-0560">Oxidoreductase</keyword>
<dbReference type="GO" id="GO:0005506">
    <property type="term" value="F:iron ion binding"/>
    <property type="evidence" value="ECO:0007669"/>
    <property type="project" value="InterPro"/>
</dbReference>
<comment type="cofactor">
    <cofactor evidence="1 11">
        <name>heme</name>
        <dbReference type="ChEBI" id="CHEBI:30413"/>
    </cofactor>
</comment>
<dbReference type="InterPro" id="IPR002401">
    <property type="entry name" value="Cyt_P450_E_grp-I"/>
</dbReference>
<name>A0A9P1A0A0_CUSEU</name>